<dbReference type="EMBL" id="ABCK01000050">
    <property type="protein sequence ID" value="EDM24783.1"/>
    <property type="molecule type" value="Genomic_DNA"/>
</dbReference>
<evidence type="ECO:0000256" key="3">
    <source>
        <dbReference type="ARBA" id="ARBA00022692"/>
    </source>
</evidence>
<evidence type="ECO:0000256" key="1">
    <source>
        <dbReference type="ARBA" id="ARBA00004651"/>
    </source>
</evidence>
<dbReference type="AlphaFoldDB" id="A6DU95"/>
<evidence type="ECO:0000256" key="6">
    <source>
        <dbReference type="SAM" id="Phobius"/>
    </source>
</evidence>
<dbReference type="InterPro" id="IPR005495">
    <property type="entry name" value="LptG/LptF_permease"/>
</dbReference>
<comment type="subcellular location">
    <subcellularLocation>
        <location evidence="1">Cell membrane</location>
        <topology evidence="1">Multi-pass membrane protein</topology>
    </subcellularLocation>
</comment>
<keyword evidence="8" id="KW-1185">Reference proteome</keyword>
<protein>
    <submittedName>
        <fullName evidence="7">Putative permease, YjgP/YjgQ family protein</fullName>
    </submittedName>
</protein>
<sequence>MLLPKILAYAIPIASLVSVTLVFSRMSAENEITAMRASGISLWQIVNPAILLALVSSACLFYLNMFAVPHLEATRKSMMKGELLSNPSTFLRGGTTIDLGKLSVEIGEKKEDGTLKDLRVIEVDKATDIVSNQLLAQSGKIINTTENSFTIEFIDVIILDNNWEFLKNDKGENKSLSGVKVTRLPNANTTYTFYTNDELNSGNLRKRAKYLNIKEMIARLAVLKNKEQTKTVRREHTDLLYNLNKNLALSFSPLAFLLMALPFGLRSSRSETSIGLLISLIVMMTYYATILITGAFDKHTAMHPEILVWLPNIIFQSLGLGMIAFKVSH</sequence>
<proteinExistence type="predicted"/>
<keyword evidence="4 6" id="KW-1133">Transmembrane helix</keyword>
<gene>
    <name evidence="7" type="ORF">LNTAR_03809</name>
</gene>
<dbReference type="GO" id="GO:0015920">
    <property type="term" value="P:lipopolysaccharide transport"/>
    <property type="evidence" value="ECO:0007669"/>
    <property type="project" value="TreeGrafter"/>
</dbReference>
<keyword evidence="3 6" id="KW-0812">Transmembrane</keyword>
<evidence type="ECO:0000256" key="4">
    <source>
        <dbReference type="ARBA" id="ARBA00022989"/>
    </source>
</evidence>
<name>A6DU95_9BACT</name>
<comment type="caution">
    <text evidence="7">The sequence shown here is derived from an EMBL/GenBank/DDBJ whole genome shotgun (WGS) entry which is preliminary data.</text>
</comment>
<dbReference type="Pfam" id="PF03739">
    <property type="entry name" value="LptF_LptG"/>
    <property type="match status" value="1"/>
</dbReference>
<dbReference type="STRING" id="313628.LNTAR_03809"/>
<dbReference type="PANTHER" id="PTHR33529:SF2">
    <property type="entry name" value="LIPOPOLYSACCHARIDE EXPORT SYSTEM PERMEASE PROTEIN LPTG"/>
    <property type="match status" value="1"/>
</dbReference>
<accession>A6DU95</accession>
<dbReference type="PANTHER" id="PTHR33529">
    <property type="entry name" value="SLR0882 PROTEIN-RELATED"/>
    <property type="match status" value="1"/>
</dbReference>
<keyword evidence="5 6" id="KW-0472">Membrane</keyword>
<evidence type="ECO:0000256" key="2">
    <source>
        <dbReference type="ARBA" id="ARBA00022475"/>
    </source>
</evidence>
<evidence type="ECO:0000313" key="7">
    <source>
        <dbReference type="EMBL" id="EDM24783.1"/>
    </source>
</evidence>
<dbReference type="GO" id="GO:0043190">
    <property type="term" value="C:ATP-binding cassette (ABC) transporter complex"/>
    <property type="evidence" value="ECO:0007669"/>
    <property type="project" value="TreeGrafter"/>
</dbReference>
<feature type="transmembrane region" description="Helical" evidence="6">
    <location>
        <begin position="306"/>
        <end position="325"/>
    </location>
</feature>
<feature type="transmembrane region" description="Helical" evidence="6">
    <location>
        <begin position="45"/>
        <end position="68"/>
    </location>
</feature>
<dbReference type="eggNOG" id="COG0795">
    <property type="taxonomic scope" value="Bacteria"/>
</dbReference>
<dbReference type="Proteomes" id="UP000004947">
    <property type="component" value="Unassembled WGS sequence"/>
</dbReference>
<feature type="transmembrane region" description="Helical" evidence="6">
    <location>
        <begin position="274"/>
        <end position="294"/>
    </location>
</feature>
<evidence type="ECO:0000256" key="5">
    <source>
        <dbReference type="ARBA" id="ARBA00023136"/>
    </source>
</evidence>
<organism evidence="7 8">
    <name type="scientific">Lentisphaera araneosa HTCC2155</name>
    <dbReference type="NCBI Taxonomy" id="313628"/>
    <lineage>
        <taxon>Bacteria</taxon>
        <taxon>Pseudomonadati</taxon>
        <taxon>Lentisphaerota</taxon>
        <taxon>Lentisphaeria</taxon>
        <taxon>Lentisphaerales</taxon>
        <taxon>Lentisphaeraceae</taxon>
        <taxon>Lentisphaera</taxon>
    </lineage>
</organism>
<evidence type="ECO:0000313" key="8">
    <source>
        <dbReference type="Proteomes" id="UP000004947"/>
    </source>
</evidence>
<keyword evidence="2" id="KW-1003">Cell membrane</keyword>
<feature type="transmembrane region" description="Helical" evidence="6">
    <location>
        <begin position="6"/>
        <end position="24"/>
    </location>
</feature>
<reference evidence="7 8" key="1">
    <citation type="journal article" date="2010" name="J. Bacteriol.">
        <title>Genome sequence of Lentisphaera araneosa HTCC2155T, the type species of the order Lentisphaerales in the phylum Lentisphaerae.</title>
        <authorList>
            <person name="Thrash J.C."/>
            <person name="Cho J.C."/>
            <person name="Vergin K.L."/>
            <person name="Morris R.M."/>
            <person name="Giovannoni S.J."/>
        </authorList>
    </citation>
    <scope>NUCLEOTIDE SEQUENCE [LARGE SCALE GENOMIC DNA]</scope>
    <source>
        <strain evidence="7 8">HTCC2155</strain>
    </source>
</reference>